<gene>
    <name evidence="2" type="ORF">AOG27_15090</name>
    <name evidence="3" type="ORF">PQI24_01365</name>
</gene>
<dbReference type="SUPFAM" id="SSF52540">
    <property type="entry name" value="P-loop containing nucleoside triphosphate hydrolases"/>
    <property type="match status" value="1"/>
</dbReference>
<organism evidence="2 4">
    <name type="scientific">Pseudoalteromonas lipolytica</name>
    <dbReference type="NCBI Taxonomy" id="570156"/>
    <lineage>
        <taxon>Bacteria</taxon>
        <taxon>Pseudomonadati</taxon>
        <taxon>Pseudomonadota</taxon>
        <taxon>Gammaproteobacteria</taxon>
        <taxon>Alteromonadales</taxon>
        <taxon>Pseudoalteromonadaceae</taxon>
        <taxon>Pseudoalteromonas</taxon>
    </lineage>
</organism>
<dbReference type="InterPro" id="IPR027417">
    <property type="entry name" value="P-loop_NTPase"/>
</dbReference>
<dbReference type="Proteomes" id="UP001377972">
    <property type="component" value="Unassembled WGS sequence"/>
</dbReference>
<keyword evidence="5" id="KW-1185">Reference proteome</keyword>
<feature type="domain" description="AAA" evidence="1">
    <location>
        <begin position="24"/>
        <end position="140"/>
    </location>
</feature>
<dbReference type="InterPro" id="IPR025669">
    <property type="entry name" value="AAA_dom"/>
</dbReference>
<dbReference type="Proteomes" id="UP000050378">
    <property type="component" value="Unassembled WGS sequence"/>
</dbReference>
<accession>A0A0P7E5W1</accession>
<evidence type="ECO:0000313" key="4">
    <source>
        <dbReference type="Proteomes" id="UP000050378"/>
    </source>
</evidence>
<dbReference type="OrthoDB" id="5812594at2"/>
<dbReference type="Gene3D" id="3.40.50.300">
    <property type="entry name" value="P-loop containing nucleotide triphosphate hydrolases"/>
    <property type="match status" value="1"/>
</dbReference>
<dbReference type="AlphaFoldDB" id="A0A0P7E5W1"/>
<evidence type="ECO:0000313" key="5">
    <source>
        <dbReference type="Proteomes" id="UP001377972"/>
    </source>
</evidence>
<protein>
    <submittedName>
        <fullName evidence="3">AAA family ATPase</fullName>
    </submittedName>
    <submittedName>
        <fullName evidence="2">Capsular biosynthesis protein</fullName>
    </submittedName>
</protein>
<evidence type="ECO:0000259" key="1">
    <source>
        <dbReference type="Pfam" id="PF13614"/>
    </source>
</evidence>
<dbReference type="RefSeq" id="WP_054553837.1">
    <property type="nucleotide sequence ID" value="NZ_JAQPZS010000001.1"/>
</dbReference>
<dbReference type="Pfam" id="PF13614">
    <property type="entry name" value="AAA_31"/>
    <property type="match status" value="1"/>
</dbReference>
<dbReference type="PATRIC" id="fig|570156.3.peg.4105"/>
<dbReference type="EMBL" id="LJTC01000010">
    <property type="protein sequence ID" value="KPM82634.1"/>
    <property type="molecule type" value="Genomic_DNA"/>
</dbReference>
<reference evidence="2 4" key="1">
    <citation type="submission" date="2015-09" db="EMBL/GenBank/DDBJ databases">
        <title>Draft Genome Sequence of Pseudoalteromonas lipolytica UCD-48B.</title>
        <authorList>
            <person name="Krusor M."/>
            <person name="Coil D.A."/>
            <person name="Lang J.M."/>
            <person name="Eisen J.A."/>
            <person name="Alexiev A."/>
        </authorList>
    </citation>
    <scope>NUCLEOTIDE SEQUENCE [LARGE SCALE GENOMIC DNA]</scope>
    <source>
        <strain evidence="2 4">UCD-48B</strain>
    </source>
</reference>
<sequence>MKMIPSQYQELEAVCNEIDNLKARCICFISLTGSEGSTSLCTSVATRLCNQSKKVLIIDLNPISPFKLDQNQSTDVGPWCFSDISCQLNIISTDHVDILTMQHLNELESVKNKSILNDAIERIKQEYDYVFIDMSPALKCNRGNVPLHALSLCTDMTFLTVSLGLNDEEALCHGITNLEQAGLTEIKIVVAQHNFAPLGTRLIESLKTRQHKWPKLSNYLINKIIKQRWLFTAY</sequence>
<reference evidence="3 5" key="2">
    <citation type="submission" date="2023-01" db="EMBL/GenBank/DDBJ databases">
        <title>Trichodesmium-associated heterotrophic epibiont bacteria.</title>
        <authorList>
            <person name="Cleveland C.S."/>
            <person name="Webb E.A."/>
        </authorList>
    </citation>
    <scope>NUCLEOTIDE SEQUENCE [LARGE SCALE GENOMIC DNA]</scope>
    <source>
        <strain evidence="3 5">USCH2</strain>
    </source>
</reference>
<proteinExistence type="predicted"/>
<dbReference type="EMBL" id="JAQPZS010000001">
    <property type="protein sequence ID" value="MEJ6494660.1"/>
    <property type="molecule type" value="Genomic_DNA"/>
</dbReference>
<comment type="caution">
    <text evidence="2">The sequence shown here is derived from an EMBL/GenBank/DDBJ whole genome shotgun (WGS) entry which is preliminary data.</text>
</comment>
<name>A0A0P7E5W1_9GAMM</name>
<evidence type="ECO:0000313" key="3">
    <source>
        <dbReference type="EMBL" id="MEJ6494660.1"/>
    </source>
</evidence>
<evidence type="ECO:0000313" key="2">
    <source>
        <dbReference type="EMBL" id="KPM82634.1"/>
    </source>
</evidence>
<dbReference type="STRING" id="570156.AOG27_15090"/>